<dbReference type="InterPro" id="IPR030700">
    <property type="entry name" value="N-end_Aminoacyl_Trfase"/>
</dbReference>
<comment type="catalytic activity">
    <reaction evidence="4">
        <text>N-terminal L-glutamyl-[protein] + L-leucyl-tRNA(Leu) = N-terminal L-leucyl-L-glutamyl-[protein] + tRNA(Leu) + H(+)</text>
        <dbReference type="Rhea" id="RHEA:50412"/>
        <dbReference type="Rhea" id="RHEA-COMP:9613"/>
        <dbReference type="Rhea" id="RHEA-COMP:9622"/>
        <dbReference type="Rhea" id="RHEA-COMP:12664"/>
        <dbReference type="Rhea" id="RHEA-COMP:12668"/>
        <dbReference type="ChEBI" id="CHEBI:15378"/>
        <dbReference type="ChEBI" id="CHEBI:64721"/>
        <dbReference type="ChEBI" id="CHEBI:78442"/>
        <dbReference type="ChEBI" id="CHEBI:78494"/>
        <dbReference type="ChEBI" id="CHEBI:133041"/>
        <dbReference type="EC" id="2.3.2.29"/>
    </reaction>
</comment>
<dbReference type="EMBL" id="JAUZQE010000056">
    <property type="protein sequence ID" value="MDR4127130.1"/>
    <property type="molecule type" value="Genomic_DNA"/>
</dbReference>
<dbReference type="NCBIfam" id="NF002341">
    <property type="entry name" value="PRK01305.1-1"/>
    <property type="match status" value="1"/>
</dbReference>
<dbReference type="InterPro" id="IPR017138">
    <property type="entry name" value="Asp_Glu_LeuTrfase"/>
</dbReference>
<dbReference type="InterPro" id="IPR007471">
    <property type="entry name" value="N-end_Aminoacyl_Trfase_N"/>
</dbReference>
<evidence type="ECO:0000256" key="4">
    <source>
        <dbReference type="HAMAP-Rule" id="MF_00689"/>
    </source>
</evidence>
<name>A0ABU1D9M0_9BURK</name>
<feature type="domain" description="N-end rule aminoacyl transferase C-terminal" evidence="6">
    <location>
        <begin position="110"/>
        <end position="231"/>
    </location>
</feature>
<evidence type="ECO:0000256" key="2">
    <source>
        <dbReference type="ARBA" id="ARBA00022679"/>
    </source>
</evidence>
<evidence type="ECO:0000256" key="1">
    <source>
        <dbReference type="ARBA" id="ARBA00022490"/>
    </source>
</evidence>
<keyword evidence="1 4" id="KW-0963">Cytoplasm</keyword>
<evidence type="ECO:0000313" key="7">
    <source>
        <dbReference type="EMBL" id="MDR4127130.1"/>
    </source>
</evidence>
<comment type="function">
    <text evidence="4">Functions in the N-end rule pathway of protein degradation where it conjugates Leu from its aminoacyl-tRNA to the N-termini of proteins containing an N-terminal aspartate or glutamate.</text>
</comment>
<dbReference type="PANTHER" id="PTHR21367">
    <property type="entry name" value="ARGININE-TRNA-PROTEIN TRANSFERASE 1"/>
    <property type="match status" value="1"/>
</dbReference>
<evidence type="ECO:0000313" key="8">
    <source>
        <dbReference type="Proteomes" id="UP001232156"/>
    </source>
</evidence>
<dbReference type="InterPro" id="IPR007472">
    <property type="entry name" value="N-end_Aminoacyl_Trfase_C"/>
</dbReference>
<comment type="similarity">
    <text evidence="4">Belongs to the R-transferase family. Bpt subfamily.</text>
</comment>
<dbReference type="Pfam" id="PF04376">
    <property type="entry name" value="ATE_N"/>
    <property type="match status" value="1"/>
</dbReference>
<protein>
    <recommendedName>
        <fullName evidence="4">Aspartate/glutamate leucyltransferase</fullName>
        <ecNumber evidence="4">2.3.2.29</ecNumber>
    </recommendedName>
</protein>
<feature type="domain" description="N-end aminoacyl transferase N-terminal" evidence="5">
    <location>
        <begin position="20"/>
        <end position="90"/>
    </location>
</feature>
<comment type="caution">
    <text evidence="7">The sequence shown here is derived from an EMBL/GenBank/DDBJ whole genome shotgun (WGS) entry which is preliminary data.</text>
</comment>
<organism evidence="7 8">
    <name type="scientific">Yanghanlia caeni</name>
    <dbReference type="NCBI Taxonomy" id="3064283"/>
    <lineage>
        <taxon>Bacteria</taxon>
        <taxon>Pseudomonadati</taxon>
        <taxon>Pseudomonadota</taxon>
        <taxon>Betaproteobacteria</taxon>
        <taxon>Burkholderiales</taxon>
        <taxon>Alcaligenaceae</taxon>
        <taxon>Yanghanlia</taxon>
    </lineage>
</organism>
<keyword evidence="2 4" id="KW-0808">Transferase</keyword>
<dbReference type="SUPFAM" id="SSF55729">
    <property type="entry name" value="Acyl-CoA N-acyltransferases (Nat)"/>
    <property type="match status" value="1"/>
</dbReference>
<keyword evidence="3 4" id="KW-0012">Acyltransferase</keyword>
<dbReference type="HAMAP" id="MF_00689">
    <property type="entry name" value="Bpt"/>
    <property type="match status" value="1"/>
</dbReference>
<dbReference type="PIRSF" id="PIRSF037208">
    <property type="entry name" value="ATE_pro_prd"/>
    <property type="match status" value="1"/>
</dbReference>
<dbReference type="NCBIfam" id="NF002342">
    <property type="entry name" value="PRK01305.1-3"/>
    <property type="match status" value="1"/>
</dbReference>
<dbReference type="EC" id="2.3.2.29" evidence="4"/>
<reference evidence="7 8" key="1">
    <citation type="submission" date="2023-08" db="EMBL/GenBank/DDBJ databases">
        <title>Alcaligenaceae gen. nov., a novel taxon isolated from the sludge of Yixing Pesticide Factory.</title>
        <authorList>
            <person name="Ruan L."/>
        </authorList>
    </citation>
    <scope>NUCLEOTIDE SEQUENCE [LARGE SCALE GENOMIC DNA]</scope>
    <source>
        <strain evidence="7 8">LG-2</strain>
    </source>
</reference>
<keyword evidence="8" id="KW-1185">Reference proteome</keyword>
<dbReference type="GO" id="GO:0004057">
    <property type="term" value="F:arginyl-tRNA--protein transferase activity"/>
    <property type="evidence" value="ECO:0007669"/>
    <property type="project" value="UniProtKB-EC"/>
</dbReference>
<dbReference type="Pfam" id="PF04377">
    <property type="entry name" value="ATE_C"/>
    <property type="match status" value="1"/>
</dbReference>
<accession>A0ABU1D9M0</accession>
<dbReference type="RefSeq" id="WP_165279278.1">
    <property type="nucleotide sequence ID" value="NZ_JAUZQE010000056.1"/>
</dbReference>
<proteinExistence type="inferred from homology"/>
<evidence type="ECO:0000256" key="3">
    <source>
        <dbReference type="ARBA" id="ARBA00023315"/>
    </source>
</evidence>
<evidence type="ECO:0000259" key="5">
    <source>
        <dbReference type="Pfam" id="PF04376"/>
    </source>
</evidence>
<dbReference type="InterPro" id="IPR016181">
    <property type="entry name" value="Acyl_CoA_acyltransferase"/>
</dbReference>
<sequence length="241" mass="28021">MSDPKDLPVKTLQFYTTAEYPCSYLPERAARSQVAAPTHLIDTGVYGDLVQQGFRRSGLFTYRPHCDRCNACLPIRIDVARFEPNRTQRRTWARQPELKVRITGLHWDEEHFALYQRYQLTRHPGAGMDDDMPSQYRQFLLTSRVDTRLVEFRNAQGELQMVSVIDILSDGLSAVYTFFDPDAPGSLGTWAILWQIEACRNARLPWLYLGYWIQESRKMTYKSAFRPHQILRAGTWVEAQP</sequence>
<comment type="subcellular location">
    <subcellularLocation>
        <location evidence="4">Cytoplasm</location>
    </subcellularLocation>
</comment>
<comment type="catalytic activity">
    <reaction evidence="4">
        <text>N-terminal L-aspartyl-[protein] + L-leucyl-tRNA(Leu) = N-terminal L-leucyl-L-aspartyl-[protein] + tRNA(Leu) + H(+)</text>
        <dbReference type="Rhea" id="RHEA:50420"/>
        <dbReference type="Rhea" id="RHEA-COMP:9613"/>
        <dbReference type="Rhea" id="RHEA-COMP:9622"/>
        <dbReference type="Rhea" id="RHEA-COMP:12669"/>
        <dbReference type="Rhea" id="RHEA-COMP:12674"/>
        <dbReference type="ChEBI" id="CHEBI:15378"/>
        <dbReference type="ChEBI" id="CHEBI:64720"/>
        <dbReference type="ChEBI" id="CHEBI:78442"/>
        <dbReference type="ChEBI" id="CHEBI:78494"/>
        <dbReference type="ChEBI" id="CHEBI:133042"/>
        <dbReference type="EC" id="2.3.2.29"/>
    </reaction>
</comment>
<gene>
    <name evidence="4" type="primary">bpt</name>
    <name evidence="7" type="ORF">Q8947_14215</name>
</gene>
<dbReference type="Proteomes" id="UP001232156">
    <property type="component" value="Unassembled WGS sequence"/>
</dbReference>
<dbReference type="NCBIfam" id="NF002346">
    <property type="entry name" value="PRK01305.2-3"/>
    <property type="match status" value="1"/>
</dbReference>
<dbReference type="PANTHER" id="PTHR21367:SF1">
    <property type="entry name" value="ARGINYL-TRNA--PROTEIN TRANSFERASE 1"/>
    <property type="match status" value="1"/>
</dbReference>
<evidence type="ECO:0000259" key="6">
    <source>
        <dbReference type="Pfam" id="PF04377"/>
    </source>
</evidence>